<feature type="transmembrane region" description="Helical" evidence="15">
    <location>
        <begin position="769"/>
        <end position="789"/>
    </location>
</feature>
<dbReference type="AlphaFoldDB" id="A0A8D0BPX2"/>
<dbReference type="GeneTree" id="ENSGT00940000160679"/>
<feature type="transmembrane region" description="Helical" evidence="15">
    <location>
        <begin position="547"/>
        <end position="569"/>
    </location>
</feature>
<dbReference type="InterPro" id="IPR017978">
    <property type="entry name" value="GPCR_3_C"/>
</dbReference>
<dbReference type="FunFam" id="3.40.50.2300:FF:000016">
    <property type="entry name" value="Taste 1 receptor member 2"/>
    <property type="match status" value="1"/>
</dbReference>
<evidence type="ECO:0000313" key="19">
    <source>
        <dbReference type="Proteomes" id="UP000694421"/>
    </source>
</evidence>
<dbReference type="GO" id="GO:0050917">
    <property type="term" value="P:sensory perception of umami taste"/>
    <property type="evidence" value="ECO:0007669"/>
    <property type="project" value="Ensembl"/>
</dbReference>
<dbReference type="GO" id="GO:0005794">
    <property type="term" value="C:Golgi apparatus"/>
    <property type="evidence" value="ECO:0007669"/>
    <property type="project" value="Ensembl"/>
</dbReference>
<evidence type="ECO:0000256" key="1">
    <source>
        <dbReference type="ARBA" id="ARBA00004651"/>
    </source>
</evidence>
<dbReference type="InterPro" id="IPR011500">
    <property type="entry name" value="GPCR_3_9-Cys_dom"/>
</dbReference>
<dbReference type="InterPro" id="IPR028082">
    <property type="entry name" value="Peripla_BP_I"/>
</dbReference>
<keyword evidence="4 16" id="KW-0732">Signal</keyword>
<dbReference type="Gene3D" id="3.40.50.2300">
    <property type="match status" value="2"/>
</dbReference>
<dbReference type="GO" id="GO:0004930">
    <property type="term" value="F:G protein-coupled receptor activity"/>
    <property type="evidence" value="ECO:0007669"/>
    <property type="project" value="UniProtKB-KW"/>
</dbReference>
<evidence type="ECO:0000256" key="16">
    <source>
        <dbReference type="SAM" id="SignalP"/>
    </source>
</evidence>
<dbReference type="PANTHER" id="PTHR24061">
    <property type="entry name" value="CALCIUM-SENSING RECEPTOR-RELATED"/>
    <property type="match status" value="1"/>
</dbReference>
<dbReference type="SUPFAM" id="SSF53822">
    <property type="entry name" value="Periplasmic binding protein-like I"/>
    <property type="match status" value="1"/>
</dbReference>
<keyword evidence="8" id="KW-0675">Receptor</keyword>
<dbReference type="InterPro" id="IPR001828">
    <property type="entry name" value="ANF_lig-bd_rcpt"/>
</dbReference>
<feature type="transmembrane region" description="Helical" evidence="15">
    <location>
        <begin position="581"/>
        <end position="604"/>
    </location>
</feature>
<dbReference type="InterPro" id="IPR000337">
    <property type="entry name" value="GPCR_3"/>
</dbReference>
<evidence type="ECO:0000256" key="10">
    <source>
        <dbReference type="ARBA" id="ARBA00023224"/>
    </source>
</evidence>
<evidence type="ECO:0000256" key="3">
    <source>
        <dbReference type="ARBA" id="ARBA00022692"/>
    </source>
</evidence>
<comment type="similarity">
    <text evidence="11">Belongs to the G-protein coupled receptor 3 family. TAS1R subfamily.</text>
</comment>
<dbReference type="GO" id="GO:0005886">
    <property type="term" value="C:plasma membrane"/>
    <property type="evidence" value="ECO:0007669"/>
    <property type="project" value="UniProtKB-SubCell"/>
</dbReference>
<evidence type="ECO:0000256" key="4">
    <source>
        <dbReference type="ARBA" id="ARBA00022729"/>
    </source>
</evidence>
<feature type="domain" description="G-protein coupled receptors family 3 profile" evidence="17">
    <location>
        <begin position="546"/>
        <end position="811"/>
    </location>
</feature>
<keyword evidence="6" id="KW-0297">G-protein coupled receptor</keyword>
<dbReference type="PROSITE" id="PS00980">
    <property type="entry name" value="G_PROTEIN_RECEP_F3_2"/>
    <property type="match status" value="1"/>
</dbReference>
<dbReference type="PRINTS" id="PR00592">
    <property type="entry name" value="CASENSINGR"/>
</dbReference>
<feature type="transmembrane region" description="Helical" evidence="15">
    <location>
        <begin position="616"/>
        <end position="638"/>
    </location>
</feature>
<keyword evidence="5 15" id="KW-1133">Transmembrane helix</keyword>
<dbReference type="PANTHER" id="PTHR24061:SF435">
    <property type="entry name" value="TASTE RECEPTOR TYPE 1 MEMBER 3"/>
    <property type="match status" value="1"/>
</dbReference>
<evidence type="ECO:0000256" key="15">
    <source>
        <dbReference type="SAM" id="Phobius"/>
    </source>
</evidence>
<evidence type="ECO:0000256" key="12">
    <source>
        <dbReference type="ARBA" id="ARBA00038762"/>
    </source>
</evidence>
<dbReference type="OMA" id="FHLCCYD"/>
<sequence>MALFLLLGVSLDGVLAQDYHCMSSQFKRPGDYILGGLFPFTLRTSGLDRNLPDFYGCDRLYAAGLIWALGMKFAVEEINNSTTLLPGIELGYDIYDTCREPVMALQPSLLFVTKAGTSSIGVTCNYTDYQTRVMAIIGPHNSELSMVTAKLFGFFLIPQVSYGGTIDKLNNEELYPSFLRSVPSDKAQLQAMIALLRAFSWNWIAAVGSDGAYGRDGLSLLSSMVASKNICIAYEGLIPEDVSSAELQEKLEKTIRSINDTQVNVIILFSNDQPVRALFKVSFELGLSKKVWLATEAWLMSDVVTNLKHIQSVGTVIGFIIKGGQVPEFQNYIRNLWERTQQESFCRASQEQAKKMGSDILGPQCPKCNYITLHNVSAMLGHRQTFAVYTAVYSVAYALHNLLRCTEKLCPKAEVKPWQVSEARGFQVGRKRNDPPQKCMGRNPGHITIGSFDTKLHINQSLVQFHTENQKAPLSECLTICQPGQIRRMKGYHFCCYDCIDCERGTFCSSPDNSTCTPCPKEQWSPKRSTRCYDRGEKYLFWSEPPVIVLLALLLFTLTLICLLAVLFLKNLHSPVVQAAGGGLCPLALLSLGLMCTSIFLYIGKPNKTVCRMQQPFYALCLNCCFSTISVKALQIMLVNDFADSRRNVIHTLIQRRPWAIVAACFAVESLLCFNYLHGTRQAFVLKNYVILPTQMLIQCKIPSWINFALIHGHNGLWALVSFLCTFMVQSSPKKYNIARAITFAMLAYFISLVFFIPTYASVHQEHQPTVQIAAMLLCTLGLLASYYLPKCYILCLKPEWNTVDYFQDYTRESRQETDSRG</sequence>
<dbReference type="InterPro" id="IPR017979">
    <property type="entry name" value="GPCR_3_CS"/>
</dbReference>
<comment type="subcellular location">
    <subcellularLocation>
        <location evidence="1">Cell membrane</location>
        <topology evidence="1">Multi-pass membrane protein</topology>
    </subcellularLocation>
</comment>
<name>A0A8D0BPX2_SALMN</name>
<evidence type="ECO:0000256" key="8">
    <source>
        <dbReference type="ARBA" id="ARBA00023170"/>
    </source>
</evidence>
<reference evidence="18" key="1">
    <citation type="submission" date="2025-08" db="UniProtKB">
        <authorList>
            <consortium name="Ensembl"/>
        </authorList>
    </citation>
    <scope>IDENTIFICATION</scope>
</reference>
<feature type="transmembrane region" description="Helical" evidence="15">
    <location>
        <begin position="741"/>
        <end position="763"/>
    </location>
</feature>
<protein>
    <recommendedName>
        <fullName evidence="13">Taste receptor type 1 member 3</fullName>
    </recommendedName>
    <alternativeName>
        <fullName evidence="14">Sweet taste receptor T1R3</fullName>
    </alternativeName>
</protein>
<keyword evidence="7 15" id="KW-0472">Membrane</keyword>
<dbReference type="Gene3D" id="2.10.50.30">
    <property type="entry name" value="GPCR, family 3, nine cysteines domain"/>
    <property type="match status" value="1"/>
</dbReference>
<dbReference type="Pfam" id="PF00003">
    <property type="entry name" value="7tm_3"/>
    <property type="match status" value="1"/>
</dbReference>
<dbReference type="PROSITE" id="PS50259">
    <property type="entry name" value="G_PROTEIN_RECEP_F3_4"/>
    <property type="match status" value="1"/>
</dbReference>
<evidence type="ECO:0000259" key="17">
    <source>
        <dbReference type="PROSITE" id="PS50259"/>
    </source>
</evidence>
<evidence type="ECO:0000256" key="13">
    <source>
        <dbReference type="ARBA" id="ARBA00040705"/>
    </source>
</evidence>
<dbReference type="FunFam" id="2.10.50.30:FF:000004">
    <property type="entry name" value="Taste receptor type 1 member 3-like protein"/>
    <property type="match status" value="1"/>
</dbReference>
<evidence type="ECO:0000256" key="9">
    <source>
        <dbReference type="ARBA" id="ARBA00023180"/>
    </source>
</evidence>
<reference evidence="18" key="2">
    <citation type="submission" date="2025-09" db="UniProtKB">
        <authorList>
            <consortium name="Ensembl"/>
        </authorList>
    </citation>
    <scope>IDENTIFICATION</scope>
</reference>
<dbReference type="GO" id="GO:0033041">
    <property type="term" value="F:sweet taste receptor activity"/>
    <property type="evidence" value="ECO:0007669"/>
    <property type="project" value="Ensembl"/>
</dbReference>
<evidence type="ECO:0000256" key="14">
    <source>
        <dbReference type="ARBA" id="ARBA00042614"/>
    </source>
</evidence>
<keyword evidence="9" id="KW-0325">Glycoprotein</keyword>
<dbReference type="Pfam" id="PF01094">
    <property type="entry name" value="ANF_receptor"/>
    <property type="match status" value="1"/>
</dbReference>
<dbReference type="InterPro" id="IPR038550">
    <property type="entry name" value="GPCR_3_9-Cys_sf"/>
</dbReference>
<accession>A0A8D0BPX2</accession>
<feature type="transmembrane region" description="Helical" evidence="15">
    <location>
        <begin position="659"/>
        <end position="677"/>
    </location>
</feature>
<keyword evidence="3 15" id="KW-0812">Transmembrane</keyword>
<comment type="subunit">
    <text evidence="12">Forms homodimers or heterodimers with TAS1R1 and TAS1R2.</text>
</comment>
<evidence type="ECO:0000256" key="2">
    <source>
        <dbReference type="ARBA" id="ARBA00022475"/>
    </source>
</evidence>
<proteinExistence type="inferred from homology"/>
<dbReference type="GO" id="GO:1903767">
    <property type="term" value="C:sweet taste receptor complex"/>
    <property type="evidence" value="ECO:0007669"/>
    <property type="project" value="Ensembl"/>
</dbReference>
<evidence type="ECO:0000313" key="18">
    <source>
        <dbReference type="Ensembl" id="ENSSMRP00000011605.1"/>
    </source>
</evidence>
<evidence type="ECO:0000256" key="5">
    <source>
        <dbReference type="ARBA" id="ARBA00022989"/>
    </source>
</evidence>
<feature type="chain" id="PRO_5034331042" description="Taste receptor type 1 member 3" evidence="16">
    <location>
        <begin position="17"/>
        <end position="822"/>
    </location>
</feature>
<evidence type="ECO:0000256" key="6">
    <source>
        <dbReference type="ARBA" id="ARBA00023040"/>
    </source>
</evidence>
<evidence type="ECO:0000256" key="7">
    <source>
        <dbReference type="ARBA" id="ARBA00023136"/>
    </source>
</evidence>
<dbReference type="PRINTS" id="PR00248">
    <property type="entry name" value="GPCRMGR"/>
</dbReference>
<dbReference type="Ensembl" id="ENSSMRT00000013526.1">
    <property type="protein sequence ID" value="ENSSMRP00000011605.1"/>
    <property type="gene ID" value="ENSSMRG00000009124.1"/>
</dbReference>
<keyword evidence="10" id="KW-0807">Transducer</keyword>
<keyword evidence="19" id="KW-1185">Reference proteome</keyword>
<keyword evidence="2" id="KW-1003">Cell membrane</keyword>
<organism evidence="18 19">
    <name type="scientific">Salvator merianae</name>
    <name type="common">Argentine black and white tegu</name>
    <name type="synonym">Tupinambis merianae</name>
    <dbReference type="NCBI Taxonomy" id="96440"/>
    <lineage>
        <taxon>Eukaryota</taxon>
        <taxon>Metazoa</taxon>
        <taxon>Chordata</taxon>
        <taxon>Craniata</taxon>
        <taxon>Vertebrata</taxon>
        <taxon>Euteleostomi</taxon>
        <taxon>Lepidosauria</taxon>
        <taxon>Squamata</taxon>
        <taxon>Bifurcata</taxon>
        <taxon>Unidentata</taxon>
        <taxon>Episquamata</taxon>
        <taxon>Laterata</taxon>
        <taxon>Teiioidea</taxon>
        <taxon>Teiidae</taxon>
        <taxon>Salvator</taxon>
    </lineage>
</organism>
<evidence type="ECO:0000256" key="11">
    <source>
        <dbReference type="ARBA" id="ARBA00038492"/>
    </source>
</evidence>
<dbReference type="InterPro" id="IPR000068">
    <property type="entry name" value="GPCR_3_Ca_sens_rcpt-rel"/>
</dbReference>
<dbReference type="Proteomes" id="UP000694421">
    <property type="component" value="Unplaced"/>
</dbReference>
<feature type="signal peptide" evidence="16">
    <location>
        <begin position="1"/>
        <end position="16"/>
    </location>
</feature>
<dbReference type="Pfam" id="PF07562">
    <property type="entry name" value="NCD3G"/>
    <property type="match status" value="1"/>
</dbReference>